<evidence type="ECO:0000259" key="11">
    <source>
        <dbReference type="Pfam" id="PF10243"/>
    </source>
</evidence>
<dbReference type="InterPro" id="IPR042576">
    <property type="entry name" value="TRAF3IP1_N_sf"/>
</dbReference>
<gene>
    <name evidence="13" type="ORF">QSP1433_LOCUS7621</name>
</gene>
<dbReference type="GO" id="GO:0048513">
    <property type="term" value="P:animal organ development"/>
    <property type="evidence" value="ECO:0007669"/>
    <property type="project" value="UniProtKB-ARBA"/>
</dbReference>
<feature type="compositionally biased region" description="Basic and acidic residues" evidence="10">
    <location>
        <begin position="156"/>
        <end position="177"/>
    </location>
</feature>
<keyword evidence="4" id="KW-0970">Cilium biogenesis/degradation</keyword>
<feature type="compositionally biased region" description="Basic and acidic residues" evidence="10">
    <location>
        <begin position="421"/>
        <end position="445"/>
    </location>
</feature>
<evidence type="ECO:0000256" key="4">
    <source>
        <dbReference type="ARBA" id="ARBA00022794"/>
    </source>
</evidence>
<evidence type="ECO:0000256" key="9">
    <source>
        <dbReference type="ARBA" id="ARBA00070492"/>
    </source>
</evidence>
<evidence type="ECO:0000256" key="1">
    <source>
        <dbReference type="ARBA" id="ARBA00004120"/>
    </source>
</evidence>
<name>A0A7S2RVT8_9STRA</name>
<feature type="compositionally biased region" description="Low complexity" evidence="10">
    <location>
        <begin position="408"/>
        <end position="420"/>
    </location>
</feature>
<feature type="compositionally biased region" description="Basic and acidic residues" evidence="10">
    <location>
        <begin position="461"/>
        <end position="477"/>
    </location>
</feature>
<dbReference type="InterPro" id="IPR040468">
    <property type="entry name" value="TRAF3IP1_N"/>
</dbReference>
<evidence type="ECO:0000256" key="5">
    <source>
        <dbReference type="ARBA" id="ARBA00023054"/>
    </source>
</evidence>
<keyword evidence="7" id="KW-0966">Cell projection</keyword>
<dbReference type="Gene3D" id="1.10.418.50">
    <property type="entry name" value="Microtubule-binding protein MIP-T3"/>
    <property type="match status" value="2"/>
</dbReference>
<organism evidence="13">
    <name type="scientific">Mucochytrium quahogii</name>
    <dbReference type="NCBI Taxonomy" id="96639"/>
    <lineage>
        <taxon>Eukaryota</taxon>
        <taxon>Sar</taxon>
        <taxon>Stramenopiles</taxon>
        <taxon>Bigyra</taxon>
        <taxon>Labyrinthulomycetes</taxon>
        <taxon>Thraustochytrida</taxon>
        <taxon>Thraustochytriidae</taxon>
        <taxon>Mucochytrium</taxon>
    </lineage>
</organism>
<dbReference type="GO" id="GO:0005930">
    <property type="term" value="C:axoneme"/>
    <property type="evidence" value="ECO:0007669"/>
    <property type="project" value="UniProtKB-SubCell"/>
</dbReference>
<keyword evidence="3" id="KW-0963">Cytoplasm</keyword>
<evidence type="ECO:0000313" key="13">
    <source>
        <dbReference type="EMBL" id="CAD9682245.1"/>
    </source>
</evidence>
<dbReference type="FunFam" id="1.10.418.50:FF:000001">
    <property type="entry name" value="TRAF3-interacting protein 1 isoform X1"/>
    <property type="match status" value="2"/>
</dbReference>
<dbReference type="GO" id="GO:0048731">
    <property type="term" value="P:system development"/>
    <property type="evidence" value="ECO:0007669"/>
    <property type="project" value="UniProtKB-ARBA"/>
</dbReference>
<accession>A0A7S2RVT8</accession>
<comment type="subcellular location">
    <subcellularLocation>
        <location evidence="2">Cytoplasm</location>
        <location evidence="2">Cytoskeleton</location>
        <location evidence="2">Cilium axoneme</location>
    </subcellularLocation>
    <subcellularLocation>
        <location evidence="1">Cytoplasm</location>
        <location evidence="1">Cytoskeleton</location>
        <location evidence="1">Cilium basal body</location>
    </subcellularLocation>
</comment>
<evidence type="ECO:0000256" key="3">
    <source>
        <dbReference type="ARBA" id="ARBA00022490"/>
    </source>
</evidence>
<dbReference type="InterPro" id="IPR018799">
    <property type="entry name" value="TRAF3IP1"/>
</dbReference>
<dbReference type="InterPro" id="IPR041476">
    <property type="entry name" value="TRAF3IP1_C"/>
</dbReference>
<dbReference type="GO" id="GO:0008017">
    <property type="term" value="F:microtubule binding"/>
    <property type="evidence" value="ECO:0007669"/>
    <property type="project" value="InterPro"/>
</dbReference>
<dbReference type="EMBL" id="HBHK01012087">
    <property type="protein sequence ID" value="CAD9682245.1"/>
    <property type="molecule type" value="Transcribed_RNA"/>
</dbReference>
<proteinExistence type="inferred from homology"/>
<dbReference type="PANTHER" id="PTHR31363">
    <property type="entry name" value="TRAF3-INTERACTING PROTEIN 1"/>
    <property type="match status" value="1"/>
</dbReference>
<evidence type="ECO:0000259" key="12">
    <source>
        <dbReference type="Pfam" id="PF17749"/>
    </source>
</evidence>
<keyword evidence="5" id="KW-0175">Coiled coil</keyword>
<dbReference type="Pfam" id="PF10243">
    <property type="entry name" value="MIP-T3"/>
    <property type="match status" value="2"/>
</dbReference>
<comment type="similarity">
    <text evidence="8">Belongs to the TRAF3IP1 family.</text>
</comment>
<feature type="domain" description="TRAF3-interacting protein 1 N-terminal" evidence="11">
    <location>
        <begin position="5"/>
        <end position="114"/>
    </location>
</feature>
<feature type="region of interest" description="Disordered" evidence="10">
    <location>
        <begin position="377"/>
        <end position="577"/>
    </location>
</feature>
<keyword evidence="6" id="KW-0206">Cytoskeleton</keyword>
<sequence>MEDIIQETKNVIGSIIRKPKMSDKLLSRPPFRFLHDTIMAIDAKTNFVQELLEDDEKDSSNIKEKEAKIGFLKKIINFAGICNGEEVDVRANKIVAGAEAENTNVLMQVLGRVSQDTTIDFAAAASLAINGESPGNIPRVGGGEGKEADDDQADAAAKRAQEEEAAAEMERQREEEKRRKRKKEKERLQQQKEEEERRARQAEEQQRAAAEEETKSPGSPGGNAAQETKDSDGNIGGGDFDTSSVDGETATTTQLYDGLIRKPKLSDKLLGKPPFRFLHDIVSNVNASVSIVDGLFEGEELDARQCSTKELKLGYLEKLVSFVSICTGTTVQARPSRIVAGHEAEKTNMLLQKLALIARNNGQGAISASEAVQHVLQGTTPSSSASAPSASVVEAEKPKEKSKKQAAREAAQPSASSPRSPEQHASEEKQTEEKEPERKEIEEPVRTATTRPQTARKRPPKIREKAQEVTAKDKTQSRDNTPAVGVMMDGQDDDDSDEDVDVADNPAGSNPASTRRRGENDDNPALDDGELKSKLVRDILDDEGKTSEQKEDKGETKAADPVSSGITMGKIGQGLRRGSKTAATMGVVEVDRIREAIQLLCQSTNPLGKCMDYVHEDLSVMSKELEKWRSDYRKSCDALEDEQRSTSETLLPLRGKLLEVDGEIKDEQAKLATLKSSIAKNDQRIAELLRDMVLN</sequence>
<feature type="domain" description="TRAF3-interacting protein 1 N-terminal" evidence="11">
    <location>
        <begin position="251"/>
        <end position="358"/>
    </location>
</feature>
<feature type="compositionally biased region" description="Low complexity" evidence="10">
    <location>
        <begin position="381"/>
        <end position="393"/>
    </location>
</feature>
<dbReference type="GO" id="GO:0060271">
    <property type="term" value="P:cilium assembly"/>
    <property type="evidence" value="ECO:0007669"/>
    <property type="project" value="TreeGrafter"/>
</dbReference>
<dbReference type="PANTHER" id="PTHR31363:SF0">
    <property type="entry name" value="TRAF3-INTERACTING PROTEIN 1"/>
    <property type="match status" value="1"/>
</dbReference>
<evidence type="ECO:0000256" key="6">
    <source>
        <dbReference type="ARBA" id="ARBA00023212"/>
    </source>
</evidence>
<feature type="region of interest" description="Disordered" evidence="10">
    <location>
        <begin position="130"/>
        <end position="249"/>
    </location>
</feature>
<protein>
    <recommendedName>
        <fullName evidence="9">TRAF3-interacting protein 1</fullName>
    </recommendedName>
</protein>
<reference evidence="13" key="1">
    <citation type="submission" date="2021-01" db="EMBL/GenBank/DDBJ databases">
        <authorList>
            <person name="Corre E."/>
            <person name="Pelletier E."/>
            <person name="Niang G."/>
            <person name="Scheremetjew M."/>
            <person name="Finn R."/>
            <person name="Kale V."/>
            <person name="Holt S."/>
            <person name="Cochrane G."/>
            <person name="Meng A."/>
            <person name="Brown T."/>
            <person name="Cohen L."/>
        </authorList>
    </citation>
    <scope>NUCLEOTIDE SEQUENCE</scope>
    <source>
        <strain evidence="13">NY070348D</strain>
    </source>
</reference>
<dbReference type="Pfam" id="PF17749">
    <property type="entry name" value="MIP-T3_C"/>
    <property type="match status" value="1"/>
</dbReference>
<feature type="compositionally biased region" description="Basic and acidic residues" evidence="10">
    <location>
        <begin position="529"/>
        <end position="558"/>
    </location>
</feature>
<evidence type="ECO:0000256" key="8">
    <source>
        <dbReference type="ARBA" id="ARBA00043971"/>
    </source>
</evidence>
<dbReference type="AlphaFoldDB" id="A0A7S2RVT8"/>
<feature type="compositionally biased region" description="Acidic residues" evidence="10">
    <location>
        <begin position="490"/>
        <end position="502"/>
    </location>
</feature>
<feature type="compositionally biased region" description="Basic and acidic residues" evidence="10">
    <location>
        <begin position="185"/>
        <end position="215"/>
    </location>
</feature>
<feature type="domain" description="TRAF3-interacting protein 1 C-terminal" evidence="12">
    <location>
        <begin position="531"/>
        <end position="690"/>
    </location>
</feature>
<evidence type="ECO:0000256" key="7">
    <source>
        <dbReference type="ARBA" id="ARBA00023273"/>
    </source>
</evidence>
<dbReference type="GO" id="GO:0030992">
    <property type="term" value="C:intraciliary transport particle B"/>
    <property type="evidence" value="ECO:0007669"/>
    <property type="project" value="TreeGrafter"/>
</dbReference>
<evidence type="ECO:0000256" key="10">
    <source>
        <dbReference type="SAM" id="MobiDB-lite"/>
    </source>
</evidence>
<evidence type="ECO:0000256" key="2">
    <source>
        <dbReference type="ARBA" id="ARBA00004430"/>
    </source>
</evidence>
<dbReference type="GO" id="GO:0070507">
    <property type="term" value="P:regulation of microtubule cytoskeleton organization"/>
    <property type="evidence" value="ECO:0007669"/>
    <property type="project" value="TreeGrafter"/>
</dbReference>
<dbReference type="GO" id="GO:0036064">
    <property type="term" value="C:ciliary basal body"/>
    <property type="evidence" value="ECO:0007669"/>
    <property type="project" value="TreeGrafter"/>
</dbReference>
<dbReference type="GO" id="GO:0042073">
    <property type="term" value="P:intraciliary transport"/>
    <property type="evidence" value="ECO:0007669"/>
    <property type="project" value="TreeGrafter"/>
</dbReference>